<dbReference type="EMBL" id="CP114569">
    <property type="protein sequence ID" value="WAZ60692.1"/>
    <property type="molecule type" value="Genomic_DNA"/>
</dbReference>
<proteinExistence type="predicted"/>
<name>A0ABY7L9Y5_CITFR</name>
<protein>
    <submittedName>
        <fullName evidence="1">Uncharacterized protein</fullName>
    </submittedName>
</protein>
<sequence>MNAGEIQRSLPKCPACGNTPEFALKEDQFGLNRGGIKCPYDHYRAHLDSPIGSREKAIKKLAPMWTEMVRKIKEGKAE</sequence>
<keyword evidence="2" id="KW-1185">Reference proteome</keyword>
<dbReference type="Proteomes" id="UP001164536">
    <property type="component" value="Plasmid unnamed5"/>
</dbReference>
<evidence type="ECO:0000313" key="1">
    <source>
        <dbReference type="EMBL" id="WAZ60692.1"/>
    </source>
</evidence>
<dbReference type="RefSeq" id="WP_269521580.1">
    <property type="nucleotide sequence ID" value="NZ_CP114569.1"/>
</dbReference>
<keyword evidence="1" id="KW-0614">Plasmid</keyword>
<geneLocation type="plasmid" evidence="1 2">
    <name>unnamed5</name>
</geneLocation>
<gene>
    <name evidence="1" type="ORF">O4000_29190</name>
</gene>
<organism evidence="1 2">
    <name type="scientific">Citrobacter freundii</name>
    <dbReference type="NCBI Taxonomy" id="546"/>
    <lineage>
        <taxon>Bacteria</taxon>
        <taxon>Pseudomonadati</taxon>
        <taxon>Pseudomonadota</taxon>
        <taxon>Gammaproteobacteria</taxon>
        <taxon>Enterobacterales</taxon>
        <taxon>Enterobacteriaceae</taxon>
        <taxon>Citrobacter</taxon>
        <taxon>Citrobacter freundii complex</taxon>
    </lineage>
</organism>
<evidence type="ECO:0000313" key="2">
    <source>
        <dbReference type="Proteomes" id="UP001164536"/>
    </source>
</evidence>
<accession>A0ABY7L9Y5</accession>
<reference evidence="1" key="1">
    <citation type="submission" date="2022-12" db="EMBL/GenBank/DDBJ databases">
        <title>2953647.</title>
        <authorList>
            <person name="Hergert J."/>
            <person name="Casey R."/>
            <person name="Wagner J."/>
            <person name="Young E.L."/>
            <person name="Oakeson K.F."/>
        </authorList>
    </citation>
    <scope>NUCLEOTIDE SEQUENCE</scope>
    <source>
        <strain evidence="1">2953647</strain>
        <plasmid evidence="1">unnamed5</plasmid>
    </source>
</reference>